<accession>A0A9E6MX37</accession>
<dbReference type="Proteomes" id="UP000683551">
    <property type="component" value="Chromosome"/>
</dbReference>
<evidence type="ECO:0000313" key="2">
    <source>
        <dbReference type="EMBL" id="QWY77971.1"/>
    </source>
</evidence>
<protein>
    <submittedName>
        <fullName evidence="2">Uncharacterized protein</fullName>
    </submittedName>
</protein>
<evidence type="ECO:0000256" key="1">
    <source>
        <dbReference type="SAM" id="Phobius"/>
    </source>
</evidence>
<organism evidence="2 3">
    <name type="scientific">Ferrovum myxofaciens</name>
    <dbReference type="NCBI Taxonomy" id="416213"/>
    <lineage>
        <taxon>Bacteria</taxon>
        <taxon>Pseudomonadati</taxon>
        <taxon>Pseudomonadota</taxon>
        <taxon>Betaproteobacteria</taxon>
        <taxon>Ferrovales</taxon>
        <taxon>Ferrovaceae</taxon>
        <taxon>Ferrovum</taxon>
    </lineage>
</organism>
<keyword evidence="1" id="KW-0812">Transmembrane</keyword>
<name>A0A9E6MX37_9PROT</name>
<dbReference type="EMBL" id="CP071137">
    <property type="protein sequence ID" value="QWY77971.1"/>
    <property type="molecule type" value="Genomic_DNA"/>
</dbReference>
<dbReference type="RefSeq" id="WP_273145463.1">
    <property type="nucleotide sequence ID" value="NZ_CP053675.1"/>
</dbReference>
<proteinExistence type="predicted"/>
<feature type="transmembrane region" description="Helical" evidence="1">
    <location>
        <begin position="20"/>
        <end position="39"/>
    </location>
</feature>
<sequence length="136" mass="15529">MTDQFQKFTDLRNEKSYAYLRWLMLISTGAFSLSVNVLFGKTYLSNSIFVLKAALTANAVGILFGAFSVYGETMLTKGAVSLVIDKEIHKLDGNYEAASRVPTIYALPSYMRLVEKLFYLSLCFSLIFWVYFIWLQ</sequence>
<dbReference type="AlphaFoldDB" id="A0A9E6MX37"/>
<keyword evidence="1" id="KW-0472">Membrane</keyword>
<feature type="transmembrane region" description="Helical" evidence="1">
    <location>
        <begin position="51"/>
        <end position="70"/>
    </location>
</feature>
<gene>
    <name evidence="2" type="ORF">JZL65_02470</name>
</gene>
<evidence type="ECO:0000313" key="3">
    <source>
        <dbReference type="Proteomes" id="UP000683551"/>
    </source>
</evidence>
<feature type="transmembrane region" description="Helical" evidence="1">
    <location>
        <begin position="117"/>
        <end position="135"/>
    </location>
</feature>
<keyword evidence="1" id="KW-1133">Transmembrane helix</keyword>
<reference evidence="2" key="1">
    <citation type="submission" date="2021-02" db="EMBL/GenBank/DDBJ databases">
        <title>Comparative genomics of Ferrovum myxofaciens strains, predominant extremophile bacteria forming large biofilm stalactites in acid mine ecosystems.</title>
        <authorList>
            <person name="Burkartova K."/>
            <person name="Ridl J."/>
            <person name="Pajer P."/>
            <person name="Falteisek L."/>
        </authorList>
    </citation>
    <scope>NUCLEOTIDE SEQUENCE</scope>
    <source>
        <strain evidence="2">MI1III</strain>
    </source>
</reference>